<dbReference type="InterPro" id="IPR051470">
    <property type="entry name" value="Thiol:disulfide_interchange"/>
</dbReference>
<feature type="signal peptide" evidence="7">
    <location>
        <begin position="1"/>
        <end position="29"/>
    </location>
</feature>
<feature type="chain" id="PRO_5045000178" description="Thiol:disulfide interchange protein" evidence="7">
    <location>
        <begin position="30"/>
        <end position="269"/>
    </location>
</feature>
<dbReference type="InterPro" id="IPR036249">
    <property type="entry name" value="Thioredoxin-like_sf"/>
</dbReference>
<keyword evidence="6 7" id="KW-0676">Redox-active center</keyword>
<dbReference type="InterPro" id="IPR012336">
    <property type="entry name" value="Thioredoxin-like_fold"/>
</dbReference>
<comment type="function">
    <text evidence="7">Required for disulfide bond formation in some periplasmic proteins. Acts by transferring its disulfide bond to other proteins and is reduced in the process.</text>
</comment>
<evidence type="ECO:0000256" key="7">
    <source>
        <dbReference type="RuleBase" id="RU364038"/>
    </source>
</evidence>
<evidence type="ECO:0000313" key="10">
    <source>
        <dbReference type="EMBL" id="QJR30572.1"/>
    </source>
</evidence>
<evidence type="ECO:0000256" key="3">
    <source>
        <dbReference type="ARBA" id="ARBA00022729"/>
    </source>
</evidence>
<dbReference type="Gene3D" id="3.10.450.70">
    <property type="entry name" value="Disulphide bond isomerase, DsbC/G, N-terminal"/>
    <property type="match status" value="1"/>
</dbReference>
<dbReference type="RefSeq" id="WP_105027308.1">
    <property type="nucleotide sequence ID" value="NZ_CP053084.1"/>
</dbReference>
<feature type="domain" description="Thioredoxin-like fold" evidence="9">
    <location>
        <begin position="141"/>
        <end position="260"/>
    </location>
</feature>
<accession>A0ABX6NAE9</accession>
<evidence type="ECO:0000313" key="11">
    <source>
        <dbReference type="Proteomes" id="UP000501130"/>
    </source>
</evidence>
<evidence type="ECO:0000256" key="1">
    <source>
        <dbReference type="ARBA" id="ARBA00004418"/>
    </source>
</evidence>
<evidence type="ECO:0000256" key="4">
    <source>
        <dbReference type="ARBA" id="ARBA00022764"/>
    </source>
</evidence>
<evidence type="ECO:0000259" key="9">
    <source>
        <dbReference type="Pfam" id="PF13098"/>
    </source>
</evidence>
<dbReference type="SUPFAM" id="SSF54423">
    <property type="entry name" value="DsbC/DsbG N-terminal domain-like"/>
    <property type="match status" value="1"/>
</dbReference>
<dbReference type="InterPro" id="IPR009094">
    <property type="entry name" value="DiS-bond_isomerase_DsbC/G_N_sf"/>
</dbReference>
<keyword evidence="3 7" id="KW-0732">Signal</keyword>
<comment type="similarity">
    <text evidence="2 7">Belongs to the thioredoxin family. DsbC subfamily.</text>
</comment>
<dbReference type="Proteomes" id="UP000501130">
    <property type="component" value="Chromosome"/>
</dbReference>
<name>A0ABX6NAE9_9BURK</name>
<evidence type="ECO:0000259" key="8">
    <source>
        <dbReference type="Pfam" id="PF10411"/>
    </source>
</evidence>
<evidence type="ECO:0000256" key="6">
    <source>
        <dbReference type="ARBA" id="ARBA00023284"/>
    </source>
</evidence>
<reference evidence="10 11" key="1">
    <citation type="submission" date="2020-05" db="EMBL/GenBank/DDBJ databases">
        <title>Compete genome of Limnobacter sp. SAORIC-580.</title>
        <authorList>
            <person name="Song J."/>
            <person name="Cho J.-C."/>
        </authorList>
    </citation>
    <scope>NUCLEOTIDE SEQUENCE [LARGE SCALE GENOMIC DNA]</scope>
    <source>
        <strain evidence="10 11">SAORIC-580</strain>
    </source>
</reference>
<gene>
    <name evidence="10" type="ORF">HKT17_13140</name>
</gene>
<dbReference type="CDD" id="cd03020">
    <property type="entry name" value="DsbA_DsbC_DsbG"/>
    <property type="match status" value="1"/>
</dbReference>
<dbReference type="Gene3D" id="3.40.30.10">
    <property type="entry name" value="Glutaredoxin"/>
    <property type="match status" value="1"/>
</dbReference>
<evidence type="ECO:0000256" key="2">
    <source>
        <dbReference type="ARBA" id="ARBA00009813"/>
    </source>
</evidence>
<dbReference type="PANTHER" id="PTHR35272">
    <property type="entry name" value="THIOL:DISULFIDE INTERCHANGE PROTEIN DSBC-RELATED"/>
    <property type="match status" value="1"/>
</dbReference>
<dbReference type="Pfam" id="PF10411">
    <property type="entry name" value="DsbC_N"/>
    <property type="match status" value="1"/>
</dbReference>
<sequence length="269" mass="29043">MKFNLPLSLRKRSSAVVFSVIALSAGAWALSQSVQPVQAAASKSQVERITAAVNESLGASGVKVVSVSDIEFIDGLFEVVVNHNGTKKIIYTNASGSHLILGELMESKSMANLTEARLDKLNAINFEKDLPLGLALKTVYGTGSRKIAVFEDPNCGYCKRFRKETLTKLQDTTVYTYVYPVLGRDSVDKAQKVMCASDKSKMWDDWMLKDQSPTGNGNCNPPIEDLVSLGRGMGVSGTPTVFFQDGTRVSGAIPSADLNRRIAAASRAK</sequence>
<dbReference type="InterPro" id="IPR018950">
    <property type="entry name" value="DiS-bond_isomerase_DsbC/G_N"/>
</dbReference>
<keyword evidence="11" id="KW-1185">Reference proteome</keyword>
<comment type="subcellular location">
    <subcellularLocation>
        <location evidence="1 7">Periplasm</location>
    </subcellularLocation>
</comment>
<dbReference type="PANTHER" id="PTHR35272:SF3">
    <property type="entry name" value="THIOL:DISULFIDE INTERCHANGE PROTEIN DSBC"/>
    <property type="match status" value="1"/>
</dbReference>
<keyword evidence="4 7" id="KW-0574">Periplasm</keyword>
<dbReference type="EMBL" id="CP053084">
    <property type="protein sequence ID" value="QJR30572.1"/>
    <property type="molecule type" value="Genomic_DNA"/>
</dbReference>
<dbReference type="InterPro" id="IPR033954">
    <property type="entry name" value="DiS-bond_Isoase_DsbC/G"/>
</dbReference>
<organism evidence="10 11">
    <name type="scientific">Limnobacter profundi</name>
    <dbReference type="NCBI Taxonomy" id="2732163"/>
    <lineage>
        <taxon>Bacteria</taxon>
        <taxon>Pseudomonadati</taxon>
        <taxon>Pseudomonadota</taxon>
        <taxon>Betaproteobacteria</taxon>
        <taxon>Burkholderiales</taxon>
        <taxon>Burkholderiaceae</taxon>
        <taxon>Limnobacter</taxon>
    </lineage>
</organism>
<proteinExistence type="inferred from homology"/>
<keyword evidence="5" id="KW-1015">Disulfide bond</keyword>
<protein>
    <recommendedName>
        <fullName evidence="7">Thiol:disulfide interchange protein</fullName>
    </recommendedName>
</protein>
<evidence type="ECO:0000256" key="5">
    <source>
        <dbReference type="ARBA" id="ARBA00023157"/>
    </source>
</evidence>
<feature type="domain" description="Disulphide bond isomerase DsbC/G N-terminal" evidence="8">
    <location>
        <begin position="41"/>
        <end position="115"/>
    </location>
</feature>
<dbReference type="Pfam" id="PF13098">
    <property type="entry name" value="Thioredoxin_2"/>
    <property type="match status" value="1"/>
</dbReference>
<dbReference type="SUPFAM" id="SSF52833">
    <property type="entry name" value="Thioredoxin-like"/>
    <property type="match status" value="1"/>
</dbReference>